<evidence type="ECO:0000313" key="2">
    <source>
        <dbReference type="Proteomes" id="UP000285430"/>
    </source>
</evidence>
<dbReference type="VEuPathDB" id="FungiDB:H257_12708"/>
<dbReference type="EMBL" id="QUTH01005100">
    <property type="protein sequence ID" value="RHZ10885.1"/>
    <property type="molecule type" value="Genomic_DNA"/>
</dbReference>
<dbReference type="AlphaFoldDB" id="A0A3R7C112"/>
<protein>
    <submittedName>
        <fullName evidence="1">Uncharacterized protein</fullName>
    </submittedName>
</protein>
<dbReference type="Proteomes" id="UP000285430">
    <property type="component" value="Unassembled WGS sequence"/>
</dbReference>
<accession>A0A3R7C112</accession>
<sequence>MSVYMTPKATIMKGVRALCSYLPDEGFATMLDFLGDVLELDPTVPSLQSVLVEYDLNEHDRDHASSVDLDWVLSYVVFQWSNAELELDATVRRAFREVLMATSGTHQSNLLLQMDGFVSAVQQVWPDCVDHDMQHLYMDMMATKRENFRLASERRRKEKLRTAKTTHVASTTVLGIDGVFEEEFVAQVGKVLRRVKWGIRTRGQLLWHAAKGTWVGGYGKVIANATFQENMLKPGTNLA</sequence>
<name>A0A3R7C112_APHAT</name>
<comment type="caution">
    <text evidence="1">The sequence shown here is derived from an EMBL/GenBank/DDBJ whole genome shotgun (WGS) entry which is preliminary data.</text>
</comment>
<reference evidence="1 2" key="1">
    <citation type="submission" date="2018-08" db="EMBL/GenBank/DDBJ databases">
        <title>Aphanomyces genome sequencing and annotation.</title>
        <authorList>
            <person name="Minardi D."/>
            <person name="Oidtmann B."/>
            <person name="Van Der Giezen M."/>
            <person name="Studholme D.J."/>
        </authorList>
    </citation>
    <scope>NUCLEOTIDE SEQUENCE [LARGE SCALE GENOMIC DNA]</scope>
    <source>
        <strain evidence="1 2">Da</strain>
    </source>
</reference>
<evidence type="ECO:0000313" key="1">
    <source>
        <dbReference type="EMBL" id="RHZ10885.1"/>
    </source>
</evidence>
<gene>
    <name evidence="1" type="ORF">DYB37_011095</name>
</gene>
<organism evidence="1 2">
    <name type="scientific">Aphanomyces astaci</name>
    <name type="common">Crayfish plague agent</name>
    <dbReference type="NCBI Taxonomy" id="112090"/>
    <lineage>
        <taxon>Eukaryota</taxon>
        <taxon>Sar</taxon>
        <taxon>Stramenopiles</taxon>
        <taxon>Oomycota</taxon>
        <taxon>Saprolegniomycetes</taxon>
        <taxon>Saprolegniales</taxon>
        <taxon>Verrucalvaceae</taxon>
        <taxon>Aphanomyces</taxon>
    </lineage>
</organism>
<proteinExistence type="predicted"/>